<reference evidence="1" key="1">
    <citation type="submission" date="2020-05" db="EMBL/GenBank/DDBJ databases">
        <title>Large-scale comparative analyses of tick genomes elucidate their genetic diversity and vector capacities.</title>
        <authorList>
            <person name="Jia N."/>
            <person name="Wang J."/>
            <person name="Shi W."/>
            <person name="Du L."/>
            <person name="Sun Y."/>
            <person name="Zhan W."/>
            <person name="Jiang J."/>
            <person name="Wang Q."/>
            <person name="Zhang B."/>
            <person name="Ji P."/>
            <person name="Sakyi L.B."/>
            <person name="Cui X."/>
            <person name="Yuan T."/>
            <person name="Jiang B."/>
            <person name="Yang W."/>
            <person name="Lam T.T.-Y."/>
            <person name="Chang Q."/>
            <person name="Ding S."/>
            <person name="Wang X."/>
            <person name="Zhu J."/>
            <person name="Ruan X."/>
            <person name="Zhao L."/>
            <person name="Wei J."/>
            <person name="Que T."/>
            <person name="Du C."/>
            <person name="Cheng J."/>
            <person name="Dai P."/>
            <person name="Han X."/>
            <person name="Huang E."/>
            <person name="Gao Y."/>
            <person name="Liu J."/>
            <person name="Shao H."/>
            <person name="Ye R."/>
            <person name="Li L."/>
            <person name="Wei W."/>
            <person name="Wang X."/>
            <person name="Wang C."/>
            <person name="Yang T."/>
            <person name="Huo Q."/>
            <person name="Li W."/>
            <person name="Guo W."/>
            <person name="Chen H."/>
            <person name="Zhou L."/>
            <person name="Ni X."/>
            <person name="Tian J."/>
            <person name="Zhou Y."/>
            <person name="Sheng Y."/>
            <person name="Liu T."/>
            <person name="Pan Y."/>
            <person name="Xia L."/>
            <person name="Li J."/>
            <person name="Zhao F."/>
            <person name="Cao W."/>
        </authorList>
    </citation>
    <scope>NUCLEOTIDE SEQUENCE</scope>
    <source>
        <strain evidence="1">Hyas-2018</strain>
    </source>
</reference>
<keyword evidence="2" id="KW-1185">Reference proteome</keyword>
<gene>
    <name evidence="1" type="ORF">HPB50_021426</name>
</gene>
<sequence>MSARNCTWENRARKELRKFVGRSTVEALKKTNGKRSTQAREEKEKRCLERAESRTHWEIRERRGWRRVTVVSGSGPERERSNKAKVLQLSPMNSEVHWVLASWVTSPDLSRLWRAGLPVWLSLLGMSLCDASSGPSHPPQILSGTYVLAGMLAQLRR</sequence>
<proteinExistence type="predicted"/>
<evidence type="ECO:0000313" key="1">
    <source>
        <dbReference type="EMBL" id="KAH6947786.1"/>
    </source>
</evidence>
<organism evidence="1 2">
    <name type="scientific">Hyalomma asiaticum</name>
    <name type="common">Tick</name>
    <dbReference type="NCBI Taxonomy" id="266040"/>
    <lineage>
        <taxon>Eukaryota</taxon>
        <taxon>Metazoa</taxon>
        <taxon>Ecdysozoa</taxon>
        <taxon>Arthropoda</taxon>
        <taxon>Chelicerata</taxon>
        <taxon>Arachnida</taxon>
        <taxon>Acari</taxon>
        <taxon>Parasitiformes</taxon>
        <taxon>Ixodida</taxon>
        <taxon>Ixodoidea</taxon>
        <taxon>Ixodidae</taxon>
        <taxon>Hyalomminae</taxon>
        <taxon>Hyalomma</taxon>
    </lineage>
</organism>
<protein>
    <submittedName>
        <fullName evidence="1">Uncharacterized protein</fullName>
    </submittedName>
</protein>
<name>A0ACB7TNI1_HYAAI</name>
<dbReference type="Proteomes" id="UP000821845">
    <property type="component" value="Chromosome 1"/>
</dbReference>
<evidence type="ECO:0000313" key="2">
    <source>
        <dbReference type="Proteomes" id="UP000821845"/>
    </source>
</evidence>
<dbReference type="EMBL" id="CM023481">
    <property type="protein sequence ID" value="KAH6947786.1"/>
    <property type="molecule type" value="Genomic_DNA"/>
</dbReference>
<accession>A0ACB7TNI1</accession>
<comment type="caution">
    <text evidence="1">The sequence shown here is derived from an EMBL/GenBank/DDBJ whole genome shotgun (WGS) entry which is preliminary data.</text>
</comment>